<evidence type="ECO:0000256" key="8">
    <source>
        <dbReference type="ARBA" id="ARBA00022723"/>
    </source>
</evidence>
<sequence>MDPATGQKKQVRVGFYDIEGTIGKGNFAVVKLARHRIVKSEVAIKIIDKSQLDETNLEKVYREVDIMKQLHHPHIVKLYQVMETKNMLYIVSEYASRGEIFDYIARYGRMSEPCARTTFAQIISAVEYCHSTGVAHRDLKAENLLLDAQMNVKIADFGFSNRFAPGERLSTWCGSPPYAAPEVFKGKHYSGPEIDVWSLGVVLYVLVCGALPFDGSTLQSLRDRVLSGKFRIPYFMSTDCESLIRKMLVLEPCKRYTIPQIKRHRWLGGACDQVRTSPPSAVPPALQEPNEQVLRVMQSIGIDVARTREVYYRRLGAEQQLRSLRRHILLPAGETEAAAQLSQRRKFKSRSLNVSRDIPWLDYRGREELGRNGKRFSSTSSSTDEGCCSAEGDFEDQIPSGDELRDAQIKLEEHRLGLDRDISQRNDSQIVNRRLSDYQHQHFSNGSNIAGIGGGTANSNSNGTSEASSNNQDSASAAESIQSNGNGAIRHANNGGSVFGASNGSGSHNGGSGSSEFFESSFDSGCPPDYTTTTSTSCFTSSLPSCTPPPPKSPSPVASRMSRVAAQGRRASDGGPRLLLAQQAAIERVVKQRSIQGTWPPGPGAPATASGLPPVVPIGPPVQAAQRRLGGLSAPVARPAAHAPAEAQSVSSGPPNGRQQQRQQSDPGLDQRLHDPPPPPSPGSRTTRRRRRRRQSVSAVPPGQLRLQAGAGSAAHPALSLSAAAGPPQSAAQSSQSSRQSSSSPGSSSASAAAAAAQIQRARLRQGARERRALEESALEAGRRLPAGREDAALEPAGNVLDRERDLAAAVAAVHAVTPCGKSRRGRVVPAPAPQQQRRGGGQQRLPLAEPGQQQSPLDHLRAQPRRPDGMTIGHKGFLGQLHIEAEELERLGIAQDPRQALS</sequence>
<keyword evidence="8" id="KW-0479">Metal-binding</keyword>
<dbReference type="InterPro" id="IPR017441">
    <property type="entry name" value="Protein_kinase_ATP_BS"/>
</dbReference>
<evidence type="ECO:0000256" key="2">
    <source>
        <dbReference type="ARBA" id="ARBA00004496"/>
    </source>
</evidence>
<feature type="compositionally biased region" description="Low complexity" evidence="16">
    <location>
        <begin position="457"/>
        <end position="480"/>
    </location>
</feature>
<evidence type="ECO:0000256" key="16">
    <source>
        <dbReference type="SAM" id="MobiDB-lite"/>
    </source>
</evidence>
<dbReference type="Gene3D" id="1.10.510.10">
    <property type="entry name" value="Transferase(Phosphotransferase) domain 1"/>
    <property type="match status" value="1"/>
</dbReference>
<dbReference type="InterPro" id="IPR034672">
    <property type="entry name" value="SIK"/>
</dbReference>
<keyword evidence="12" id="KW-0460">Magnesium</keyword>
<dbReference type="FunFam" id="1.10.510.10:FF:000154">
    <property type="entry name" value="Serine/threonine-protein kinase SIK2"/>
    <property type="match status" value="1"/>
</dbReference>
<keyword evidence="10" id="KW-0418">Kinase</keyword>
<dbReference type="FunFam" id="3.30.200.20:FF:000003">
    <property type="entry name" value="Non-specific serine/threonine protein kinase"/>
    <property type="match status" value="1"/>
</dbReference>
<dbReference type="PANTHER" id="PTHR24346">
    <property type="entry name" value="MAP/MICROTUBULE AFFINITY-REGULATING KINASE"/>
    <property type="match status" value="1"/>
</dbReference>
<evidence type="ECO:0000256" key="6">
    <source>
        <dbReference type="ARBA" id="ARBA00022553"/>
    </source>
</evidence>
<dbReference type="EMBL" id="CADCXV010000840">
    <property type="protein sequence ID" value="CAB0037011.1"/>
    <property type="molecule type" value="Genomic_DNA"/>
</dbReference>
<evidence type="ECO:0000256" key="5">
    <source>
        <dbReference type="ARBA" id="ARBA00022527"/>
    </source>
</evidence>
<dbReference type="PROSITE" id="PS00107">
    <property type="entry name" value="PROTEIN_KINASE_ATP"/>
    <property type="match status" value="1"/>
</dbReference>
<dbReference type="PROSITE" id="PS00108">
    <property type="entry name" value="PROTEIN_KINASE_ST"/>
    <property type="match status" value="1"/>
</dbReference>
<feature type="compositionally biased region" description="Basic and acidic residues" evidence="16">
    <location>
        <begin position="859"/>
        <end position="869"/>
    </location>
</feature>
<evidence type="ECO:0000256" key="10">
    <source>
        <dbReference type="ARBA" id="ARBA00022777"/>
    </source>
</evidence>
<feature type="compositionally biased region" description="Basic and acidic residues" evidence="16">
    <location>
        <begin position="767"/>
        <end position="779"/>
    </location>
</feature>
<dbReference type="GO" id="GO:0005737">
    <property type="term" value="C:cytoplasm"/>
    <property type="evidence" value="ECO:0007669"/>
    <property type="project" value="UniProtKB-SubCell"/>
</dbReference>
<feature type="domain" description="Protein kinase" evidence="17">
    <location>
        <begin position="16"/>
        <end position="267"/>
    </location>
</feature>
<feature type="region of interest" description="Disordered" evidence="16">
    <location>
        <begin position="540"/>
        <end position="576"/>
    </location>
</feature>
<evidence type="ECO:0000256" key="11">
    <source>
        <dbReference type="ARBA" id="ARBA00022840"/>
    </source>
</evidence>
<evidence type="ECO:0000256" key="12">
    <source>
        <dbReference type="ARBA" id="ARBA00022842"/>
    </source>
</evidence>
<evidence type="ECO:0000256" key="13">
    <source>
        <dbReference type="ARBA" id="ARBA00047899"/>
    </source>
</evidence>
<dbReference type="InterPro" id="IPR008271">
    <property type="entry name" value="Ser/Thr_kinase_AS"/>
</dbReference>
<evidence type="ECO:0000313" key="19">
    <source>
        <dbReference type="Proteomes" id="UP000479190"/>
    </source>
</evidence>
<evidence type="ECO:0000256" key="9">
    <source>
        <dbReference type="ARBA" id="ARBA00022741"/>
    </source>
</evidence>
<keyword evidence="11 15" id="KW-0067">ATP-binding</keyword>
<name>A0A6H5IN56_9HYME</name>
<keyword evidence="7" id="KW-0808">Transferase</keyword>
<evidence type="ECO:0000256" key="7">
    <source>
        <dbReference type="ARBA" id="ARBA00022679"/>
    </source>
</evidence>
<feature type="compositionally biased region" description="Low complexity" evidence="16">
    <location>
        <begin position="637"/>
        <end position="647"/>
    </location>
</feature>
<feature type="region of interest" description="Disordered" evidence="16">
    <location>
        <begin position="823"/>
        <end position="875"/>
    </location>
</feature>
<feature type="binding site" evidence="15">
    <location>
        <position position="45"/>
    </location>
    <ligand>
        <name>ATP</name>
        <dbReference type="ChEBI" id="CHEBI:30616"/>
    </ligand>
</feature>
<keyword evidence="19" id="KW-1185">Reference proteome</keyword>
<feature type="region of interest" description="Disordered" evidence="16">
    <location>
        <begin position="595"/>
        <end position="621"/>
    </location>
</feature>
<accession>A0A6H5IN56</accession>
<dbReference type="EC" id="2.7.11.1" evidence="3"/>
<feature type="compositionally biased region" description="Low complexity" evidence="16">
    <location>
        <begin position="828"/>
        <end position="848"/>
    </location>
</feature>
<dbReference type="OrthoDB" id="193931at2759"/>
<dbReference type="GO" id="GO:0000226">
    <property type="term" value="P:microtubule cytoskeleton organization"/>
    <property type="evidence" value="ECO:0007669"/>
    <property type="project" value="TreeGrafter"/>
</dbReference>
<evidence type="ECO:0000256" key="15">
    <source>
        <dbReference type="PROSITE-ProRule" id="PRU10141"/>
    </source>
</evidence>
<feature type="region of interest" description="Disordered" evidence="16">
    <location>
        <begin position="637"/>
        <end position="779"/>
    </location>
</feature>
<dbReference type="SUPFAM" id="SSF56112">
    <property type="entry name" value="Protein kinase-like (PK-like)"/>
    <property type="match status" value="1"/>
</dbReference>
<dbReference type="SMART" id="SM00220">
    <property type="entry name" value="S_TKc"/>
    <property type="match status" value="1"/>
</dbReference>
<keyword evidence="5" id="KW-0723">Serine/threonine-protein kinase</keyword>
<dbReference type="GO" id="GO:0046872">
    <property type="term" value="F:metal ion binding"/>
    <property type="evidence" value="ECO:0007669"/>
    <property type="project" value="UniProtKB-KW"/>
</dbReference>
<dbReference type="AlphaFoldDB" id="A0A6H5IN56"/>
<keyword evidence="6" id="KW-0597">Phosphoprotein</keyword>
<dbReference type="Proteomes" id="UP000479190">
    <property type="component" value="Unassembled WGS sequence"/>
</dbReference>
<evidence type="ECO:0000256" key="1">
    <source>
        <dbReference type="ARBA" id="ARBA00001946"/>
    </source>
</evidence>
<feature type="compositionally biased region" description="Polar residues" evidence="16">
    <location>
        <begin position="375"/>
        <end position="384"/>
    </location>
</feature>
<dbReference type="GO" id="GO:0050321">
    <property type="term" value="F:tau-protein kinase activity"/>
    <property type="evidence" value="ECO:0007669"/>
    <property type="project" value="TreeGrafter"/>
</dbReference>
<reference evidence="18 19" key="1">
    <citation type="submission" date="2020-02" db="EMBL/GenBank/DDBJ databases">
        <authorList>
            <person name="Ferguson B K."/>
        </authorList>
    </citation>
    <scope>NUCLEOTIDE SEQUENCE [LARGE SCALE GENOMIC DNA]</scope>
</reference>
<feature type="region of interest" description="Disordered" evidence="16">
    <location>
        <begin position="371"/>
        <end position="400"/>
    </location>
</feature>
<dbReference type="InterPro" id="IPR000719">
    <property type="entry name" value="Prot_kinase_dom"/>
</dbReference>
<keyword evidence="4" id="KW-0963">Cytoplasm</keyword>
<comment type="catalytic activity">
    <reaction evidence="14">
        <text>L-seryl-[protein] + ATP = O-phospho-L-seryl-[protein] + ADP + H(+)</text>
        <dbReference type="Rhea" id="RHEA:17989"/>
        <dbReference type="Rhea" id="RHEA-COMP:9863"/>
        <dbReference type="Rhea" id="RHEA-COMP:11604"/>
        <dbReference type="ChEBI" id="CHEBI:15378"/>
        <dbReference type="ChEBI" id="CHEBI:29999"/>
        <dbReference type="ChEBI" id="CHEBI:30616"/>
        <dbReference type="ChEBI" id="CHEBI:83421"/>
        <dbReference type="ChEBI" id="CHEBI:456216"/>
        <dbReference type="EC" id="2.7.11.1"/>
    </reaction>
</comment>
<dbReference type="GO" id="GO:0035556">
    <property type="term" value="P:intracellular signal transduction"/>
    <property type="evidence" value="ECO:0007669"/>
    <property type="project" value="TreeGrafter"/>
</dbReference>
<comment type="subcellular location">
    <subcellularLocation>
        <location evidence="2">Cytoplasm</location>
    </subcellularLocation>
</comment>
<dbReference type="GO" id="GO:0005524">
    <property type="term" value="F:ATP binding"/>
    <property type="evidence" value="ECO:0007669"/>
    <property type="project" value="UniProtKB-UniRule"/>
</dbReference>
<evidence type="ECO:0000313" key="18">
    <source>
        <dbReference type="EMBL" id="CAB0037011.1"/>
    </source>
</evidence>
<evidence type="ECO:0000256" key="3">
    <source>
        <dbReference type="ARBA" id="ARBA00012513"/>
    </source>
</evidence>
<comment type="catalytic activity">
    <reaction evidence="13">
        <text>L-threonyl-[protein] + ATP = O-phospho-L-threonyl-[protein] + ADP + H(+)</text>
        <dbReference type="Rhea" id="RHEA:46608"/>
        <dbReference type="Rhea" id="RHEA-COMP:11060"/>
        <dbReference type="Rhea" id="RHEA-COMP:11605"/>
        <dbReference type="ChEBI" id="CHEBI:15378"/>
        <dbReference type="ChEBI" id="CHEBI:30013"/>
        <dbReference type="ChEBI" id="CHEBI:30616"/>
        <dbReference type="ChEBI" id="CHEBI:61977"/>
        <dbReference type="ChEBI" id="CHEBI:456216"/>
        <dbReference type="EC" id="2.7.11.1"/>
    </reaction>
</comment>
<protein>
    <recommendedName>
        <fullName evidence="3">non-specific serine/threonine protein kinase</fullName>
        <ecNumber evidence="3">2.7.11.1</ecNumber>
    </recommendedName>
</protein>
<evidence type="ECO:0000259" key="17">
    <source>
        <dbReference type="PROSITE" id="PS50011"/>
    </source>
</evidence>
<dbReference type="Pfam" id="PF00069">
    <property type="entry name" value="Pkinase"/>
    <property type="match status" value="1"/>
</dbReference>
<proteinExistence type="predicted"/>
<feature type="region of interest" description="Disordered" evidence="16">
    <location>
        <begin position="446"/>
        <end position="521"/>
    </location>
</feature>
<dbReference type="PROSITE" id="PS50011">
    <property type="entry name" value="PROTEIN_KINASE_DOM"/>
    <property type="match status" value="1"/>
</dbReference>
<dbReference type="CDD" id="cd14071">
    <property type="entry name" value="STKc_SIK"/>
    <property type="match status" value="1"/>
</dbReference>
<feature type="compositionally biased region" description="Basic residues" evidence="16">
    <location>
        <begin position="686"/>
        <end position="695"/>
    </location>
</feature>
<gene>
    <name evidence="18" type="ORF">TBRA_LOCUS8848</name>
</gene>
<evidence type="ECO:0000256" key="4">
    <source>
        <dbReference type="ARBA" id="ARBA00022490"/>
    </source>
</evidence>
<keyword evidence="9 15" id="KW-0547">Nucleotide-binding</keyword>
<organism evidence="18 19">
    <name type="scientific">Trichogramma brassicae</name>
    <dbReference type="NCBI Taxonomy" id="86971"/>
    <lineage>
        <taxon>Eukaryota</taxon>
        <taxon>Metazoa</taxon>
        <taxon>Ecdysozoa</taxon>
        <taxon>Arthropoda</taxon>
        <taxon>Hexapoda</taxon>
        <taxon>Insecta</taxon>
        <taxon>Pterygota</taxon>
        <taxon>Neoptera</taxon>
        <taxon>Endopterygota</taxon>
        <taxon>Hymenoptera</taxon>
        <taxon>Apocrita</taxon>
        <taxon>Proctotrupomorpha</taxon>
        <taxon>Chalcidoidea</taxon>
        <taxon>Trichogrammatidae</taxon>
        <taxon>Trichogramma</taxon>
    </lineage>
</organism>
<comment type="cofactor">
    <cofactor evidence="1">
        <name>Mg(2+)</name>
        <dbReference type="ChEBI" id="CHEBI:18420"/>
    </cofactor>
</comment>
<evidence type="ECO:0000256" key="14">
    <source>
        <dbReference type="ARBA" id="ARBA00048679"/>
    </source>
</evidence>
<dbReference type="PANTHER" id="PTHR24346:SF74">
    <property type="entry name" value="PROTEIN KINASE DOMAIN-CONTAINING PROTEIN"/>
    <property type="match status" value="1"/>
</dbReference>
<feature type="compositionally biased region" description="Low complexity" evidence="16">
    <location>
        <begin position="696"/>
        <end position="761"/>
    </location>
</feature>
<dbReference type="InterPro" id="IPR011009">
    <property type="entry name" value="Kinase-like_dom_sf"/>
</dbReference>